<dbReference type="FunFam" id="1.10.630.10:FF:000029">
    <property type="entry name" value="Cytochrome P450 734A1"/>
    <property type="match status" value="2"/>
</dbReference>
<protein>
    <recommendedName>
        <fullName evidence="15">Cytochrome P450</fullName>
    </recommendedName>
</protein>
<keyword evidence="5 11" id="KW-0479">Metal-binding</keyword>
<dbReference type="eggNOG" id="KOG0157">
    <property type="taxonomic scope" value="Eukaryota"/>
</dbReference>
<keyword evidence="6 12" id="KW-1133">Transmembrane helix</keyword>
<reference evidence="13" key="3">
    <citation type="submission" date="2015-04" db="UniProtKB">
        <authorList>
            <consortium name="EnsemblPlants"/>
        </authorList>
    </citation>
    <scope>IDENTIFICATION</scope>
</reference>
<dbReference type="GO" id="GO:0016131">
    <property type="term" value="P:brassinosteroid metabolic process"/>
    <property type="evidence" value="ECO:0007669"/>
    <property type="project" value="UniProtKB-ARBA"/>
</dbReference>
<evidence type="ECO:0000256" key="9">
    <source>
        <dbReference type="ARBA" id="ARBA00023033"/>
    </source>
</evidence>
<accession>A0A0D9V359</accession>
<evidence type="ECO:0000256" key="1">
    <source>
        <dbReference type="ARBA" id="ARBA00004167"/>
    </source>
</evidence>
<dbReference type="PANTHER" id="PTHR24282:SF103">
    <property type="entry name" value="OS01G0627933 PROTEIN"/>
    <property type="match status" value="1"/>
</dbReference>
<evidence type="ECO:0000256" key="12">
    <source>
        <dbReference type="SAM" id="Phobius"/>
    </source>
</evidence>
<reference evidence="13 14" key="1">
    <citation type="submission" date="2012-08" db="EMBL/GenBank/DDBJ databases">
        <title>Oryza genome evolution.</title>
        <authorList>
            <person name="Wing R.A."/>
        </authorList>
    </citation>
    <scope>NUCLEOTIDE SEQUENCE</scope>
</reference>
<evidence type="ECO:0000256" key="7">
    <source>
        <dbReference type="ARBA" id="ARBA00023002"/>
    </source>
</evidence>
<sequence length="1499" mass="170502">MQAMVVGVSLIGMPSLAPSGFLCGVAGMLVLGAVYWAAERYWLGPRRVAGKLLAQGLCGTAYRFPFGDLPENARRSEVALARPMPLCHDIAPRVVPFLHDIVEKHVNQFMMFIGLSYLRAYNTELNVGNVCITWFRTMPRVVVAEPELVRDILSDKFGHFKKFSAERVGKLLALGLASYDGEKWETHRRILNPAFHLEKLKRMLPAFSTCCSEMIGRWDSKLAGCDGPCELDIWQEFRNLTGDVISRAAFGSSFMEGRRIFQLQDEQIERVMKDIQYIQMPGYLYLPTENNRRMKENNREIKELLRGIIEKRNRTIENSEFISDDVLGLMLKANMDSGEPSNLRMSMEDVMEECKLFYMAGMDTTAVLLTWTLVALSMHPEWQDRAREEVLSVFGRNKPNFDGLGRLKTASITMILHEVLRLYPPSITMHRRTSKDMQIGGITLPAGIGIEVPIVLIHHNTYVWGEDAHEFKPERFADGISKATKVDQAAFFPFGWGPRICIGQNFALLEAKMALCSILQNFEFRLSPSYIHAPQPVVAVTLHPQYGAITLSAGIGIEVSIIQIHHNTYVWGENVHEFKPERLADGISKVAKDDQTLFFPFGWGPRICIGQNFALLEAKMALCSILQNFEFRLLPSYIQLSMRLRLDYDHLRCMADPVAAGGFSVFYECAQAELSHAGVGAVSSMPWSILAYGLLGLVVRWQAGLLLHWLWLRPRPRRLELALRAQGLRGTSYRFLVGYLREHRRLKREACARPLPLRYHDIAPRVVPFFYNTVRAHGKTCVSWFGPTPRVTIVDPDLAKDVMSNKSGHFEKPKFEGLTKLLNDGLPNHEGEKWKILNPAFHLEKLKPMLPAFSVCCEELACRWMEPLGSDDSYELDIWPEMQSLTGDVTWIIYEVLRLYPSVVTFLRQTYKQMEIGGITYPAGVTIELPVLLIHHDSDIWGSDVHEFKPERFANGISKASKDPAMVLGAEGLMGQTSVPWSLLAYGLLGLLLLWQAGRLLHSLWWQPQRLELALRAQGIRGTPYRFLTGDLKEHGRMTREAWARPLPLRCHDIAPRVAPFLHNTVRQHGKTCVSWFGPVPKVTIADPEVAKDVLSNKFGHFEKLKFQSLTKLFADGLASHEGERWVKHRRILNPAFHLEKLKRMMPAFSECCEELVGRWMKSLSSDGSYELDVWPEMQILTGDVISRTAFGSSYLEGRRIFQLQAEQAERLMKCVQKIVIPGYMSLPTKNNRKMHQIKKEVNLILRGLIDKRMQVMKEGDRTKNDLLGLLLESNMRDMAENGQSSQGLTIEEVIEECKMFYFAGMETTSVLLTWTMLLLSMHPEWQDRAREEILGLFGRNKPEYDGLSRLKIVTMILYEVLRLYPPAVTFTRKTYKQMDIGGITYPAGVIVELPVLLIHHDADIWGSDVHEFRPDRFAEGISKASKDPGAFLPFGWGPRICIGQNFALLEAKMALCMVLQRLELELAPSYIHAPHNMVTLRPMHGAQIKFRDYLTPSV</sequence>
<dbReference type="PANTHER" id="PTHR24282">
    <property type="entry name" value="CYTOCHROME P450 FAMILY MEMBER"/>
    <property type="match status" value="1"/>
</dbReference>
<comment type="subcellular location">
    <subcellularLocation>
        <location evidence="1">Membrane</location>
        <topology evidence="1">Single-pass membrane protein</topology>
    </subcellularLocation>
</comment>
<evidence type="ECO:0000256" key="4">
    <source>
        <dbReference type="ARBA" id="ARBA00022692"/>
    </source>
</evidence>
<evidence type="ECO:0000256" key="11">
    <source>
        <dbReference type="PIRSR" id="PIRSR602401-1"/>
    </source>
</evidence>
<keyword evidence="10 12" id="KW-0472">Membrane</keyword>
<evidence type="ECO:0000256" key="10">
    <source>
        <dbReference type="ARBA" id="ARBA00023136"/>
    </source>
</evidence>
<dbReference type="PRINTS" id="PR00463">
    <property type="entry name" value="EP450I"/>
</dbReference>
<keyword evidence="3 11" id="KW-0349">Heme</keyword>
<name>A0A0D9V359_9ORYZ</name>
<dbReference type="PRINTS" id="PR00385">
    <property type="entry name" value="P450"/>
</dbReference>
<proteinExistence type="inferred from homology"/>
<evidence type="ECO:0000313" key="14">
    <source>
        <dbReference type="Proteomes" id="UP000032180"/>
    </source>
</evidence>
<dbReference type="Gene3D" id="1.10.630.10">
    <property type="entry name" value="Cytochrome P450"/>
    <property type="match status" value="5"/>
</dbReference>
<keyword evidence="7" id="KW-0560">Oxidoreductase</keyword>
<keyword evidence="14" id="KW-1185">Reference proteome</keyword>
<dbReference type="InterPro" id="IPR050665">
    <property type="entry name" value="Cytochrome_P450_Monooxygen"/>
</dbReference>
<dbReference type="GO" id="GO:0005506">
    <property type="term" value="F:iron ion binding"/>
    <property type="evidence" value="ECO:0007669"/>
    <property type="project" value="InterPro"/>
</dbReference>
<reference evidence="14" key="2">
    <citation type="submission" date="2013-12" db="EMBL/GenBank/DDBJ databases">
        <authorList>
            <person name="Yu Y."/>
            <person name="Lee S."/>
            <person name="de Baynast K."/>
            <person name="Wissotski M."/>
            <person name="Liu L."/>
            <person name="Talag J."/>
            <person name="Goicoechea J."/>
            <person name="Angelova A."/>
            <person name="Jetty R."/>
            <person name="Kudrna D."/>
            <person name="Golser W."/>
            <person name="Rivera L."/>
            <person name="Zhang J."/>
            <person name="Wing R."/>
        </authorList>
    </citation>
    <scope>NUCLEOTIDE SEQUENCE</scope>
</reference>
<dbReference type="InterPro" id="IPR017972">
    <property type="entry name" value="Cyt_P450_CS"/>
</dbReference>
<evidence type="ECO:0008006" key="15">
    <source>
        <dbReference type="Google" id="ProtNLM"/>
    </source>
</evidence>
<dbReference type="GO" id="GO:0016705">
    <property type="term" value="F:oxidoreductase activity, acting on paired donors, with incorporation or reduction of molecular oxygen"/>
    <property type="evidence" value="ECO:0007669"/>
    <property type="project" value="InterPro"/>
</dbReference>
<comment type="cofactor">
    <cofactor evidence="11">
        <name>heme</name>
        <dbReference type="ChEBI" id="CHEBI:30413"/>
    </cofactor>
</comment>
<dbReference type="Pfam" id="PF00067">
    <property type="entry name" value="p450"/>
    <property type="match status" value="4"/>
</dbReference>
<organism evidence="13 14">
    <name type="scientific">Leersia perrieri</name>
    <dbReference type="NCBI Taxonomy" id="77586"/>
    <lineage>
        <taxon>Eukaryota</taxon>
        <taxon>Viridiplantae</taxon>
        <taxon>Streptophyta</taxon>
        <taxon>Embryophyta</taxon>
        <taxon>Tracheophyta</taxon>
        <taxon>Spermatophyta</taxon>
        <taxon>Magnoliopsida</taxon>
        <taxon>Liliopsida</taxon>
        <taxon>Poales</taxon>
        <taxon>Poaceae</taxon>
        <taxon>BOP clade</taxon>
        <taxon>Oryzoideae</taxon>
        <taxon>Oryzeae</taxon>
        <taxon>Oryzinae</taxon>
        <taxon>Leersia</taxon>
    </lineage>
</organism>
<dbReference type="InterPro" id="IPR002401">
    <property type="entry name" value="Cyt_P450_E_grp-I"/>
</dbReference>
<dbReference type="InterPro" id="IPR036396">
    <property type="entry name" value="Cyt_P450_sf"/>
</dbReference>
<evidence type="ECO:0000256" key="8">
    <source>
        <dbReference type="ARBA" id="ARBA00023004"/>
    </source>
</evidence>
<keyword evidence="4 12" id="KW-0812">Transmembrane</keyword>
<dbReference type="SUPFAM" id="SSF48264">
    <property type="entry name" value="Cytochrome P450"/>
    <property type="match status" value="4"/>
</dbReference>
<evidence type="ECO:0000313" key="13">
    <source>
        <dbReference type="EnsemblPlants" id="LPERR01G20170.1"/>
    </source>
</evidence>
<keyword evidence="9" id="KW-0503">Monooxygenase</keyword>
<dbReference type="Proteomes" id="UP000032180">
    <property type="component" value="Chromosome 1"/>
</dbReference>
<keyword evidence="8 11" id="KW-0408">Iron</keyword>
<evidence type="ECO:0000256" key="2">
    <source>
        <dbReference type="ARBA" id="ARBA00010617"/>
    </source>
</evidence>
<dbReference type="STRING" id="77586.A0A0D9V359"/>
<feature type="transmembrane region" description="Helical" evidence="12">
    <location>
        <begin position="16"/>
        <end position="38"/>
    </location>
</feature>
<dbReference type="GO" id="GO:0004497">
    <property type="term" value="F:monooxygenase activity"/>
    <property type="evidence" value="ECO:0007669"/>
    <property type="project" value="UniProtKB-KW"/>
</dbReference>
<evidence type="ECO:0000256" key="5">
    <source>
        <dbReference type="ARBA" id="ARBA00022723"/>
    </source>
</evidence>
<comment type="similarity">
    <text evidence="2">Belongs to the cytochrome P450 family.</text>
</comment>
<evidence type="ECO:0000256" key="6">
    <source>
        <dbReference type="ARBA" id="ARBA00022989"/>
    </source>
</evidence>
<dbReference type="PROSITE" id="PS00086">
    <property type="entry name" value="CYTOCHROME_P450"/>
    <property type="match status" value="3"/>
</dbReference>
<dbReference type="GO" id="GO:0016020">
    <property type="term" value="C:membrane"/>
    <property type="evidence" value="ECO:0007669"/>
    <property type="project" value="UniProtKB-SubCell"/>
</dbReference>
<feature type="binding site" description="axial binding residue" evidence="11">
    <location>
        <position position="1442"/>
    </location>
    <ligand>
        <name>heme</name>
        <dbReference type="ChEBI" id="CHEBI:30413"/>
    </ligand>
    <ligandPart>
        <name>Fe</name>
        <dbReference type="ChEBI" id="CHEBI:18248"/>
    </ligandPart>
</feature>
<dbReference type="Gramene" id="LPERR01G20170.1">
    <property type="protein sequence ID" value="LPERR01G20170.1"/>
    <property type="gene ID" value="LPERR01G20170"/>
</dbReference>
<dbReference type="InterPro" id="IPR001128">
    <property type="entry name" value="Cyt_P450"/>
</dbReference>
<dbReference type="GO" id="GO:0020037">
    <property type="term" value="F:heme binding"/>
    <property type="evidence" value="ECO:0007669"/>
    <property type="project" value="InterPro"/>
</dbReference>
<dbReference type="EnsemblPlants" id="LPERR01G20170.1">
    <property type="protein sequence ID" value="LPERR01G20170.1"/>
    <property type="gene ID" value="LPERR01G20170"/>
</dbReference>
<evidence type="ECO:0000256" key="3">
    <source>
        <dbReference type="ARBA" id="ARBA00022617"/>
    </source>
</evidence>
<dbReference type="GO" id="GO:0010268">
    <property type="term" value="P:brassinosteroid homeostasis"/>
    <property type="evidence" value="ECO:0007669"/>
    <property type="project" value="UniProtKB-ARBA"/>
</dbReference>